<evidence type="ECO:0000256" key="5">
    <source>
        <dbReference type="ARBA" id="ARBA00023172"/>
    </source>
</evidence>
<dbReference type="SUPFAM" id="SSF57863">
    <property type="entry name" value="ArfGap/RecO-like zinc finger"/>
    <property type="match status" value="1"/>
</dbReference>
<dbReference type="NCBIfam" id="TIGR00613">
    <property type="entry name" value="reco"/>
    <property type="match status" value="1"/>
</dbReference>
<dbReference type="PANTHER" id="PTHR33991">
    <property type="entry name" value="DNA REPAIR PROTEIN RECO"/>
    <property type="match status" value="1"/>
</dbReference>
<dbReference type="InterPro" id="IPR037278">
    <property type="entry name" value="ARFGAP/RecO"/>
</dbReference>
<evidence type="ECO:0000256" key="7">
    <source>
        <dbReference type="ARBA" id="ARBA00033409"/>
    </source>
</evidence>
<evidence type="ECO:0000256" key="1">
    <source>
        <dbReference type="ARBA" id="ARBA00003065"/>
    </source>
</evidence>
<accession>A0ABP9WKZ4</accession>
<name>A0ABP9WKZ4_9GAMM</name>
<evidence type="ECO:0000256" key="6">
    <source>
        <dbReference type="ARBA" id="ARBA00023204"/>
    </source>
</evidence>
<evidence type="ECO:0000259" key="9">
    <source>
        <dbReference type="Pfam" id="PF11967"/>
    </source>
</evidence>
<keyword evidence="6 8" id="KW-0234">DNA repair</keyword>
<comment type="caution">
    <text evidence="10">The sequence shown here is derived from an EMBL/GenBank/DDBJ whole genome shotgun (WGS) entry which is preliminary data.</text>
</comment>
<evidence type="ECO:0000256" key="8">
    <source>
        <dbReference type="HAMAP-Rule" id="MF_00201"/>
    </source>
</evidence>
<evidence type="ECO:0000313" key="10">
    <source>
        <dbReference type="EMBL" id="GAA5523878.1"/>
    </source>
</evidence>
<dbReference type="Proteomes" id="UP001408594">
    <property type="component" value="Unassembled WGS sequence"/>
</dbReference>
<evidence type="ECO:0000256" key="3">
    <source>
        <dbReference type="ARBA" id="ARBA00021310"/>
    </source>
</evidence>
<dbReference type="Gene3D" id="1.20.1440.120">
    <property type="entry name" value="Recombination protein O, C-terminal domain"/>
    <property type="match status" value="1"/>
</dbReference>
<keyword evidence="4 8" id="KW-0227">DNA damage</keyword>
<dbReference type="InterPro" id="IPR003717">
    <property type="entry name" value="RecO"/>
</dbReference>
<comment type="function">
    <text evidence="1 8">Involved in DNA repair and RecF pathway recombination.</text>
</comment>
<evidence type="ECO:0000256" key="4">
    <source>
        <dbReference type="ARBA" id="ARBA00022763"/>
    </source>
</evidence>
<protein>
    <recommendedName>
        <fullName evidence="3 8">DNA repair protein RecO</fullName>
    </recommendedName>
    <alternativeName>
        <fullName evidence="7 8">Recombination protein O</fullName>
    </alternativeName>
</protein>
<keyword evidence="11" id="KW-1185">Reference proteome</keyword>
<keyword evidence="5 8" id="KW-0233">DNA recombination</keyword>
<proteinExistence type="inferred from homology"/>
<comment type="similarity">
    <text evidence="2 8">Belongs to the RecO family.</text>
</comment>
<dbReference type="RefSeq" id="WP_345548405.1">
    <property type="nucleotide sequence ID" value="NZ_BAABRT010000002.1"/>
</dbReference>
<dbReference type="Gene3D" id="2.40.50.140">
    <property type="entry name" value="Nucleic acid-binding proteins"/>
    <property type="match status" value="1"/>
</dbReference>
<dbReference type="HAMAP" id="MF_00201">
    <property type="entry name" value="RecO"/>
    <property type="match status" value="1"/>
</dbReference>
<dbReference type="InterPro" id="IPR022572">
    <property type="entry name" value="DNA_rep/recomb_RecO_N"/>
</dbReference>
<organism evidence="10 11">
    <name type="scientific">Microbulbifer aestuariivivens</name>
    <dbReference type="NCBI Taxonomy" id="1908308"/>
    <lineage>
        <taxon>Bacteria</taxon>
        <taxon>Pseudomonadati</taxon>
        <taxon>Pseudomonadota</taxon>
        <taxon>Gammaproteobacteria</taxon>
        <taxon>Cellvibrionales</taxon>
        <taxon>Microbulbiferaceae</taxon>
        <taxon>Microbulbifer</taxon>
    </lineage>
</organism>
<dbReference type="EMBL" id="BAABRT010000002">
    <property type="protein sequence ID" value="GAA5523878.1"/>
    <property type="molecule type" value="Genomic_DNA"/>
</dbReference>
<gene>
    <name evidence="8 10" type="primary">recO</name>
    <name evidence="10" type="ORF">Maes01_00427</name>
</gene>
<evidence type="ECO:0000313" key="11">
    <source>
        <dbReference type="Proteomes" id="UP001408594"/>
    </source>
</evidence>
<dbReference type="InterPro" id="IPR012340">
    <property type="entry name" value="NA-bd_OB-fold"/>
</dbReference>
<evidence type="ECO:0000256" key="2">
    <source>
        <dbReference type="ARBA" id="ARBA00007452"/>
    </source>
</evidence>
<dbReference type="Pfam" id="PF02565">
    <property type="entry name" value="RecO_C"/>
    <property type="match status" value="1"/>
</dbReference>
<dbReference type="Pfam" id="PF11967">
    <property type="entry name" value="RecO_N"/>
    <property type="match status" value="1"/>
</dbReference>
<dbReference type="SUPFAM" id="SSF50249">
    <property type="entry name" value="Nucleic acid-binding proteins"/>
    <property type="match status" value="1"/>
</dbReference>
<feature type="domain" description="DNA replication/recombination mediator RecO N-terminal" evidence="9">
    <location>
        <begin position="8"/>
        <end position="77"/>
    </location>
</feature>
<dbReference type="PANTHER" id="PTHR33991:SF1">
    <property type="entry name" value="DNA REPAIR PROTEIN RECO"/>
    <property type="match status" value="1"/>
</dbReference>
<reference evidence="10 11" key="1">
    <citation type="submission" date="2024-02" db="EMBL/GenBank/DDBJ databases">
        <title>Microbulbifer aestuariivivens NBRC 112533.</title>
        <authorList>
            <person name="Ichikawa N."/>
            <person name="Katano-Makiyama Y."/>
            <person name="Hidaka K."/>
        </authorList>
    </citation>
    <scope>NUCLEOTIDE SEQUENCE [LARGE SCALE GENOMIC DNA]</scope>
    <source>
        <strain evidence="10 11">NBRC 112533</strain>
    </source>
</reference>
<dbReference type="InterPro" id="IPR042242">
    <property type="entry name" value="RecO_C"/>
</dbReference>
<sequence>MSFQQPPQPAYILHSRPFRDSSLILELLTPEHGRIGCVARGARRDKQRRQQALQPFSPLLVTLMGRGELKTLGPVESAGSAYWLRGRAVYGGLYVNELLVRLLPVGESQYQVFAAYQELLQGLKALTGEDAGELLAPLRLFELKLLNELGSCPPLDYCAASQGQLESGTVYRLQRETGFVPIYRAGEDAQRADDFHGRELLGINSALRGGPLAPDLLAAAKRLTALLLGPMLGDKPLQSRELFRQVYGKK</sequence>